<dbReference type="InterPro" id="IPR023213">
    <property type="entry name" value="CAT-like_dom_sf"/>
</dbReference>
<protein>
    <submittedName>
        <fullName evidence="5">2-oxo acid dehydrogenase subunit E2</fullName>
    </submittedName>
</protein>
<accession>A0A9Q9IS97</accession>
<dbReference type="GO" id="GO:0016407">
    <property type="term" value="F:acetyltransferase activity"/>
    <property type="evidence" value="ECO:0007669"/>
    <property type="project" value="TreeGrafter"/>
</dbReference>
<reference evidence="5" key="1">
    <citation type="submission" date="2021-04" db="EMBL/GenBank/DDBJ databases">
        <title>Dactylosporangium aurantiacum NRRL B-8018 full assembly.</title>
        <authorList>
            <person name="Hartkoorn R.C."/>
            <person name="Beaudoing E."/>
            <person name="Hot D."/>
        </authorList>
    </citation>
    <scope>NUCLEOTIDE SEQUENCE</scope>
    <source>
        <strain evidence="5">NRRL B-8018</strain>
    </source>
</reference>
<dbReference type="Proteomes" id="UP001058003">
    <property type="component" value="Chromosome"/>
</dbReference>
<comment type="cofactor">
    <cofactor evidence="1">
        <name>(R)-lipoate</name>
        <dbReference type="ChEBI" id="CHEBI:83088"/>
    </cofactor>
</comment>
<organism evidence="5 6">
    <name type="scientific">Dactylosporangium aurantiacum</name>
    <dbReference type="NCBI Taxonomy" id="35754"/>
    <lineage>
        <taxon>Bacteria</taxon>
        <taxon>Bacillati</taxon>
        <taxon>Actinomycetota</taxon>
        <taxon>Actinomycetes</taxon>
        <taxon>Micromonosporales</taxon>
        <taxon>Micromonosporaceae</taxon>
        <taxon>Dactylosporangium</taxon>
    </lineage>
</organism>
<evidence type="ECO:0000256" key="3">
    <source>
        <dbReference type="ARBA" id="ARBA00023315"/>
    </source>
</evidence>
<dbReference type="AlphaFoldDB" id="A0A9Q9IS97"/>
<dbReference type="PANTHER" id="PTHR43178">
    <property type="entry name" value="DIHYDROLIPOAMIDE ACETYLTRANSFERASE COMPONENT OF PYRUVATE DEHYDROGENASE COMPLEX"/>
    <property type="match status" value="1"/>
</dbReference>
<feature type="domain" description="2-oxoacid dehydrogenase acyltransferase catalytic" evidence="4">
    <location>
        <begin position="168"/>
        <end position="247"/>
    </location>
</feature>
<dbReference type="SUPFAM" id="SSF52777">
    <property type="entry name" value="CoA-dependent acyltransferases"/>
    <property type="match status" value="1"/>
</dbReference>
<evidence type="ECO:0000313" key="5">
    <source>
        <dbReference type="EMBL" id="UWZ58455.1"/>
    </source>
</evidence>
<dbReference type="EMBL" id="CP073767">
    <property type="protein sequence ID" value="UWZ58455.1"/>
    <property type="molecule type" value="Genomic_DNA"/>
</dbReference>
<dbReference type="Gene3D" id="3.30.559.10">
    <property type="entry name" value="Chloramphenicol acetyltransferase-like domain"/>
    <property type="match status" value="1"/>
</dbReference>
<dbReference type="Pfam" id="PF00198">
    <property type="entry name" value="2-oxoacid_dh"/>
    <property type="match status" value="1"/>
</dbReference>
<evidence type="ECO:0000256" key="1">
    <source>
        <dbReference type="ARBA" id="ARBA00001938"/>
    </source>
</evidence>
<keyword evidence="2" id="KW-0808">Transferase</keyword>
<evidence type="ECO:0000256" key="2">
    <source>
        <dbReference type="ARBA" id="ARBA00022679"/>
    </source>
</evidence>
<dbReference type="InterPro" id="IPR001078">
    <property type="entry name" value="2-oxoacid_DH_actylTfrase"/>
</dbReference>
<gene>
    <name evidence="5" type="ORF">Daura_21110</name>
</gene>
<evidence type="ECO:0000259" key="4">
    <source>
        <dbReference type="Pfam" id="PF00198"/>
    </source>
</evidence>
<keyword evidence="3" id="KW-0012">Acyltransferase</keyword>
<evidence type="ECO:0000313" key="6">
    <source>
        <dbReference type="Proteomes" id="UP001058003"/>
    </source>
</evidence>
<sequence length="248" mass="27014">MSPTTVPFPPARRQTYTFLRDARRTAHVYLLAEVDAAALRAARGPGGPSYVTYVIKAVAEVLAGYPDARAVLSDGARPRLTVFDDVHAKVLFDRTVDGQRCVLSGTVESAQTRTIEEIQAAVDSYKRAPVDGGGPFASVRRLQRLPLPIAWLLYRLVLRDPVRRATLQGTFAVTSVGQEPVQVILPMIAGTLGFGVGRIADSPVVRDGEIVVAPVLTLSLTFDHRVLDGAMAAEILGRVKHRLEHWEQ</sequence>
<dbReference type="PANTHER" id="PTHR43178:SF5">
    <property type="entry name" value="LIPOAMIDE ACYLTRANSFERASE COMPONENT OF BRANCHED-CHAIN ALPHA-KETO ACID DEHYDROGENASE COMPLEX, MITOCHONDRIAL"/>
    <property type="match status" value="1"/>
</dbReference>
<dbReference type="InterPro" id="IPR050743">
    <property type="entry name" value="2-oxoacid_DH_E2_comp"/>
</dbReference>
<dbReference type="GO" id="GO:0005737">
    <property type="term" value="C:cytoplasm"/>
    <property type="evidence" value="ECO:0007669"/>
    <property type="project" value="TreeGrafter"/>
</dbReference>
<proteinExistence type="predicted"/>
<dbReference type="GO" id="GO:0031405">
    <property type="term" value="F:lipoic acid binding"/>
    <property type="evidence" value="ECO:0007669"/>
    <property type="project" value="TreeGrafter"/>
</dbReference>
<keyword evidence="6" id="KW-1185">Reference proteome</keyword>
<dbReference type="KEGG" id="daur:Daura_21110"/>
<dbReference type="OrthoDB" id="9805770at2"/>
<dbReference type="RefSeq" id="WP_033364678.1">
    <property type="nucleotide sequence ID" value="NZ_CP073767.1"/>
</dbReference>
<name>A0A9Q9IS97_9ACTN</name>